<protein>
    <submittedName>
        <fullName evidence="2">Glycoside hydrolase family 88 protein</fullName>
    </submittedName>
</protein>
<evidence type="ECO:0000256" key="1">
    <source>
        <dbReference type="ARBA" id="ARBA00022801"/>
    </source>
</evidence>
<dbReference type="Pfam" id="PF07470">
    <property type="entry name" value="Glyco_hydro_88"/>
    <property type="match status" value="1"/>
</dbReference>
<dbReference type="InterPro" id="IPR012341">
    <property type="entry name" value="6hp_glycosidase-like_sf"/>
</dbReference>
<dbReference type="EMBL" id="JAETXX010000007">
    <property type="protein sequence ID" value="MCF8715524.1"/>
    <property type="molecule type" value="Genomic_DNA"/>
</dbReference>
<name>A0ABS9J526_9FLAO</name>
<dbReference type="InterPro" id="IPR008928">
    <property type="entry name" value="6-hairpin_glycosidase_sf"/>
</dbReference>
<proteinExistence type="predicted"/>
<dbReference type="SUPFAM" id="SSF48208">
    <property type="entry name" value="Six-hairpin glycosidases"/>
    <property type="match status" value="1"/>
</dbReference>
<accession>A0ABS9J526</accession>
<dbReference type="RefSeq" id="WP_236959488.1">
    <property type="nucleotide sequence ID" value="NZ_JAETXX010000007.1"/>
</dbReference>
<dbReference type="PANTHER" id="PTHR33886">
    <property type="entry name" value="UNSATURATED RHAMNOGALACTURONAN HYDROLASE (EUROFUNG)"/>
    <property type="match status" value="1"/>
</dbReference>
<keyword evidence="3" id="KW-1185">Reference proteome</keyword>
<dbReference type="PANTHER" id="PTHR33886:SF8">
    <property type="entry name" value="UNSATURATED RHAMNOGALACTURONAN HYDROLASE (EUROFUNG)"/>
    <property type="match status" value="1"/>
</dbReference>
<dbReference type="InterPro" id="IPR036278">
    <property type="entry name" value="Sialidase_sf"/>
</dbReference>
<dbReference type="InterPro" id="IPR052043">
    <property type="entry name" value="PolySaccharide_Degr_Enz"/>
</dbReference>
<dbReference type="SUPFAM" id="SSF110296">
    <property type="entry name" value="Oligoxyloglucan reducing end-specific cellobiohydrolase"/>
    <property type="match status" value="1"/>
</dbReference>
<dbReference type="SUPFAM" id="SSF50939">
    <property type="entry name" value="Sialidases"/>
    <property type="match status" value="1"/>
</dbReference>
<reference evidence="2 3" key="1">
    <citation type="submission" date="2021-01" db="EMBL/GenBank/DDBJ databases">
        <title>Genome sequencing of Joostella atrarenae M1-2 (= KCTC 23194).</title>
        <authorList>
            <person name="Zakaria M.R."/>
            <person name="Lam M.Q."/>
            <person name="Chong C.S."/>
        </authorList>
    </citation>
    <scope>NUCLEOTIDE SEQUENCE [LARGE SCALE GENOMIC DNA]</scope>
    <source>
        <strain evidence="2 3">M1-2</strain>
    </source>
</reference>
<sequence length="823" mass="96895">MKEILNFAVLTVLFLGTLNTLEAQIEIAESKVYKTNASNSESYRSFTFNGSWCWFSDPRAVYYEGKYKRTYGAWVDNYGNIVVGYYDHDIHRVKTKVLKYEHEIDDHDNPSILFDNEGKILVFFNRHGYGDSSTPHPIFLTKSSNPEDISTWEKEQHLFLNDEHEKESENASMNHDYTNPIKLRSENNRIFLFWRGIDGKPGFSYSDDAGVSWADGKTLFKPEHTYSFRRPYTKVYSNGDSKIHFVFTDGHPRNEKNNSIYYTYYEKGAFYKANGEKIKNVGDLPLYPNELDLVYNGKQAEGKAWNWDIAEDKKNNPVIMYATFPTDSTHYYNYAKWTGKKWLNNSLVNSGKWFMDTRKGSIEAEPNYSGGMNIDHENPNEVYLSVKRDSIFEIEKWITNDDGESWKVYPVTKNSTKNNIRPFAVRGAKKDNPLQVMWMQNTNYITYSHAPWTKLSFEERFHSSIKMNLKSPKITDPLNPNQIIDIMRQTADWQFANPYDLERVLEWHWATYFIGLQGLYEITKEDRYKEEMINVGKHANWRLESKILYADNIAIASNWAWLYNQEEDSEMIENAKYALDVHLSTRREYKVDLRFLGNPYFDEWWTWSDALFMGPPTFIQMWKSTGEEKYLNYMDTMFWKTADYLYSREDSLMFRDDRYFPEMMKNNKKVFWSRGNGWVVASIARILDIMPKDYPNRFKYEMFFKEMILKVLSLQRQDGLWNVSLLDPDYLNKGETSGSSFFIYALAYALNNEFISEDYKSQIEKGWIALCMNVNENGRLGNVQPEGIDPKPFVEESWHVYGTGGFLLAGKEMYKLMSKVKEE</sequence>
<keyword evidence="1 2" id="KW-0378">Hydrolase</keyword>
<comment type="caution">
    <text evidence="2">The sequence shown here is derived from an EMBL/GenBank/DDBJ whole genome shotgun (WGS) entry which is preliminary data.</text>
</comment>
<dbReference type="Gene3D" id="1.50.10.10">
    <property type="match status" value="1"/>
</dbReference>
<dbReference type="Proteomes" id="UP000829517">
    <property type="component" value="Unassembled WGS sequence"/>
</dbReference>
<evidence type="ECO:0000313" key="3">
    <source>
        <dbReference type="Proteomes" id="UP000829517"/>
    </source>
</evidence>
<dbReference type="GO" id="GO:0016787">
    <property type="term" value="F:hydrolase activity"/>
    <property type="evidence" value="ECO:0007669"/>
    <property type="project" value="UniProtKB-KW"/>
</dbReference>
<evidence type="ECO:0000313" key="2">
    <source>
        <dbReference type="EMBL" id="MCF8715524.1"/>
    </source>
</evidence>
<dbReference type="CDD" id="cd15482">
    <property type="entry name" value="Sialidase_non-viral"/>
    <property type="match status" value="1"/>
</dbReference>
<gene>
    <name evidence="2" type="ORF">JM658_11875</name>
</gene>
<dbReference type="Pfam" id="PF15892">
    <property type="entry name" value="BNR_4"/>
    <property type="match status" value="1"/>
</dbReference>
<organism evidence="2 3">
    <name type="scientific">Joostella atrarenae</name>
    <dbReference type="NCBI Taxonomy" id="679257"/>
    <lineage>
        <taxon>Bacteria</taxon>
        <taxon>Pseudomonadati</taxon>
        <taxon>Bacteroidota</taxon>
        <taxon>Flavobacteriia</taxon>
        <taxon>Flavobacteriales</taxon>
        <taxon>Flavobacteriaceae</taxon>
        <taxon>Joostella</taxon>
    </lineage>
</organism>
<dbReference type="InterPro" id="IPR010905">
    <property type="entry name" value="Glyco_hydro_88"/>
</dbReference>